<feature type="domain" description="ATPase AAA-3" evidence="4">
    <location>
        <begin position="49"/>
        <end position="179"/>
    </location>
</feature>
<accession>A0A150RPV8</accession>
<dbReference type="Pfam" id="PF17863">
    <property type="entry name" value="AAA_lid_2"/>
    <property type="match status" value="1"/>
</dbReference>
<dbReference type="PANTHER" id="PTHR42759:SF1">
    <property type="entry name" value="MAGNESIUM-CHELATASE SUBUNIT CHLD"/>
    <property type="match status" value="1"/>
</dbReference>
<evidence type="ECO:0000259" key="4">
    <source>
        <dbReference type="Pfam" id="PF07726"/>
    </source>
</evidence>
<dbReference type="PIRSF" id="PIRSF002849">
    <property type="entry name" value="AAA_ATPase_chaperone_MoxR_prd"/>
    <property type="match status" value="1"/>
</dbReference>
<organism evidence="6 7">
    <name type="scientific">Sorangium cellulosum</name>
    <name type="common">Polyangium cellulosum</name>
    <dbReference type="NCBI Taxonomy" id="56"/>
    <lineage>
        <taxon>Bacteria</taxon>
        <taxon>Pseudomonadati</taxon>
        <taxon>Myxococcota</taxon>
        <taxon>Polyangia</taxon>
        <taxon>Polyangiales</taxon>
        <taxon>Polyangiaceae</taxon>
        <taxon>Sorangium</taxon>
    </lineage>
</organism>
<dbReference type="Gene3D" id="1.10.8.80">
    <property type="entry name" value="Magnesium chelatase subunit I, C-Terminal domain"/>
    <property type="match status" value="1"/>
</dbReference>
<dbReference type="InterPro" id="IPR050764">
    <property type="entry name" value="CbbQ/NirQ/NorQ/GpvN"/>
</dbReference>
<dbReference type="SUPFAM" id="SSF52540">
    <property type="entry name" value="P-loop containing nucleoside triphosphate hydrolases"/>
    <property type="match status" value="1"/>
</dbReference>
<dbReference type="Proteomes" id="UP000075635">
    <property type="component" value="Unassembled WGS sequence"/>
</dbReference>
<evidence type="ECO:0000313" key="6">
    <source>
        <dbReference type="EMBL" id="KYF82170.1"/>
    </source>
</evidence>
<protein>
    <submittedName>
        <fullName evidence="6">Magnesium chelatase</fullName>
    </submittedName>
</protein>
<comment type="caution">
    <text evidence="6">The sequence shown here is derived from an EMBL/GenBank/DDBJ whole genome shotgun (WGS) entry which is preliminary data.</text>
</comment>
<keyword evidence="2" id="KW-0067">ATP-binding</keyword>
<evidence type="ECO:0000256" key="2">
    <source>
        <dbReference type="ARBA" id="ARBA00022840"/>
    </source>
</evidence>
<dbReference type="Gene3D" id="3.40.50.300">
    <property type="entry name" value="P-loop containing nucleotide triphosphate hydrolases"/>
    <property type="match status" value="1"/>
</dbReference>
<name>A0A150RPV8_SORCE</name>
<evidence type="ECO:0000313" key="7">
    <source>
        <dbReference type="Proteomes" id="UP000075635"/>
    </source>
</evidence>
<dbReference type="PANTHER" id="PTHR42759">
    <property type="entry name" value="MOXR FAMILY PROTEIN"/>
    <property type="match status" value="1"/>
</dbReference>
<dbReference type="InterPro" id="IPR011703">
    <property type="entry name" value="ATPase_AAA-3"/>
</dbReference>
<gene>
    <name evidence="6" type="ORF">BE17_01950</name>
</gene>
<evidence type="ECO:0000256" key="3">
    <source>
        <dbReference type="ARBA" id="ARBA00061607"/>
    </source>
</evidence>
<dbReference type="InterPro" id="IPR041628">
    <property type="entry name" value="ChlI/MoxR_AAA_lid"/>
</dbReference>
<reference evidence="6 7" key="1">
    <citation type="submission" date="2014-02" db="EMBL/GenBank/DDBJ databases">
        <title>The small core and large imbalanced accessory genome model reveals a collaborative survival strategy of Sorangium cellulosum strains in nature.</title>
        <authorList>
            <person name="Han K."/>
            <person name="Peng R."/>
            <person name="Blom J."/>
            <person name="Li Y.-Z."/>
        </authorList>
    </citation>
    <scope>NUCLEOTIDE SEQUENCE [LARGE SCALE GENOMIC DNA]</scope>
    <source>
        <strain evidence="6 7">So0011-07</strain>
    </source>
</reference>
<feature type="domain" description="ChlI/MoxR AAA lid" evidence="5">
    <location>
        <begin position="240"/>
        <end position="311"/>
    </location>
</feature>
<evidence type="ECO:0000259" key="5">
    <source>
        <dbReference type="Pfam" id="PF17863"/>
    </source>
</evidence>
<dbReference type="GO" id="GO:0016887">
    <property type="term" value="F:ATP hydrolysis activity"/>
    <property type="evidence" value="ECO:0007669"/>
    <property type="project" value="InterPro"/>
</dbReference>
<dbReference type="FunFam" id="3.40.50.300:FF:000640">
    <property type="entry name" value="MoxR family ATPase"/>
    <property type="match status" value="1"/>
</dbReference>
<evidence type="ECO:0000256" key="1">
    <source>
        <dbReference type="ARBA" id="ARBA00022741"/>
    </source>
</evidence>
<dbReference type="Pfam" id="PF07726">
    <property type="entry name" value="AAA_3"/>
    <property type="match status" value="1"/>
</dbReference>
<sequence>MNQVQAVAVDEISAAKERIEAVRREITRVYIGSPRAIDLMLTALLAQGHVLLEGVPGVAKTTLVKAFAAALGASVRRIQFTPDLLPADITGTYVLSPKEGTFTLRPGPIFANLVLADEINRAPAKTQSALLEAMQERQVTIEGDRFELPSPFMVLATQNPIDLEGTYPLPEAQIDRFLIRVSLGYPQHKDEVAMLRAHNVEPPRARATLAVQDLLMLQGVARRIHVEDDLYEYAVNLTAFTRTHPRVLLGASPRATLALIQAAKAAAVIGGRPFVTPDDVRGMAPAALAHRLVLVPEADVDTKARDTIIEEAVQRVGYRRAARPA</sequence>
<dbReference type="AlphaFoldDB" id="A0A150RPV8"/>
<dbReference type="EMBL" id="JEMB01002297">
    <property type="protein sequence ID" value="KYF82170.1"/>
    <property type="molecule type" value="Genomic_DNA"/>
</dbReference>
<comment type="similarity">
    <text evidence="3">Belongs to the MoxR family.</text>
</comment>
<dbReference type="GO" id="GO:0005524">
    <property type="term" value="F:ATP binding"/>
    <property type="evidence" value="ECO:0007669"/>
    <property type="project" value="UniProtKB-KW"/>
</dbReference>
<dbReference type="InterPro" id="IPR027417">
    <property type="entry name" value="P-loop_NTPase"/>
</dbReference>
<keyword evidence="1" id="KW-0547">Nucleotide-binding</keyword>
<proteinExistence type="inferred from homology"/>